<keyword evidence="3" id="KW-1185">Reference proteome</keyword>
<feature type="compositionally biased region" description="Basic and acidic residues" evidence="1">
    <location>
        <begin position="7"/>
        <end position="38"/>
    </location>
</feature>
<protein>
    <submittedName>
        <fullName evidence="2">Uncharacterized protein</fullName>
    </submittedName>
</protein>
<accession>A0A4Z1IRI5</accession>
<proteinExistence type="predicted"/>
<evidence type="ECO:0000313" key="3">
    <source>
        <dbReference type="Proteomes" id="UP000297527"/>
    </source>
</evidence>
<dbReference type="Proteomes" id="UP000297527">
    <property type="component" value="Unassembled WGS sequence"/>
</dbReference>
<dbReference type="EMBL" id="PQXN01000014">
    <property type="protein sequence ID" value="TGO63294.1"/>
    <property type="molecule type" value="Genomic_DNA"/>
</dbReference>
<reference evidence="2 3" key="1">
    <citation type="submission" date="2017-12" db="EMBL/GenBank/DDBJ databases">
        <title>Comparative genomics of Botrytis spp.</title>
        <authorList>
            <person name="Valero-Jimenez C.A."/>
            <person name="Tapia P."/>
            <person name="Veloso J."/>
            <person name="Silva-Moreno E."/>
            <person name="Staats M."/>
            <person name="Valdes J.H."/>
            <person name="Van Kan J.A.L."/>
        </authorList>
    </citation>
    <scope>NUCLEOTIDE SEQUENCE [LARGE SCALE GENOMIC DNA]</scope>
    <source>
        <strain evidence="2 3">MUCL11595</strain>
    </source>
</reference>
<gene>
    <name evidence="2" type="ORF">BCON_0014g00830</name>
</gene>
<organism evidence="2 3">
    <name type="scientific">Botryotinia convoluta</name>
    <dbReference type="NCBI Taxonomy" id="54673"/>
    <lineage>
        <taxon>Eukaryota</taxon>
        <taxon>Fungi</taxon>
        <taxon>Dikarya</taxon>
        <taxon>Ascomycota</taxon>
        <taxon>Pezizomycotina</taxon>
        <taxon>Leotiomycetes</taxon>
        <taxon>Helotiales</taxon>
        <taxon>Sclerotiniaceae</taxon>
        <taxon>Botryotinia</taxon>
    </lineage>
</organism>
<name>A0A4Z1IRI5_9HELO</name>
<evidence type="ECO:0000313" key="2">
    <source>
        <dbReference type="EMBL" id="TGO63294.1"/>
    </source>
</evidence>
<evidence type="ECO:0000256" key="1">
    <source>
        <dbReference type="SAM" id="MobiDB-lite"/>
    </source>
</evidence>
<feature type="region of interest" description="Disordered" evidence="1">
    <location>
        <begin position="1"/>
        <end position="38"/>
    </location>
</feature>
<comment type="caution">
    <text evidence="2">The sequence shown here is derived from an EMBL/GenBank/DDBJ whole genome shotgun (WGS) entry which is preliminary data.</text>
</comment>
<dbReference type="AlphaFoldDB" id="A0A4Z1IRI5"/>
<sequence length="38" mass="4698">MMEEEADRMKEKLDKTKRKLQEWKDQATAEKKERRSSE</sequence>